<dbReference type="Pfam" id="PF03625">
    <property type="entry name" value="DUF302"/>
    <property type="match status" value="2"/>
</dbReference>
<feature type="signal peptide" evidence="1">
    <location>
        <begin position="1"/>
        <end position="19"/>
    </location>
</feature>
<dbReference type="CDD" id="cd14797">
    <property type="entry name" value="DUF302"/>
    <property type="match status" value="1"/>
</dbReference>
<dbReference type="OrthoDB" id="9799367at2"/>
<evidence type="ECO:0000313" key="4">
    <source>
        <dbReference type="Proteomes" id="UP000326287"/>
    </source>
</evidence>
<accession>A0A5P9NFR4</accession>
<feature type="domain" description="DUF302" evidence="2">
    <location>
        <begin position="56"/>
        <end position="116"/>
    </location>
</feature>
<dbReference type="EMBL" id="CP036422">
    <property type="protein sequence ID" value="QFU74339.1"/>
    <property type="molecule type" value="Genomic_DNA"/>
</dbReference>
<dbReference type="SUPFAM" id="SSF103247">
    <property type="entry name" value="TT1751-like"/>
    <property type="match status" value="2"/>
</dbReference>
<keyword evidence="1" id="KW-0732">Signal</keyword>
<dbReference type="Gene3D" id="3.30.310.70">
    <property type="entry name" value="TT1751-like domain"/>
    <property type="match status" value="2"/>
</dbReference>
<dbReference type="InterPro" id="IPR035923">
    <property type="entry name" value="TT1751-like_sf"/>
</dbReference>
<proteinExistence type="predicted"/>
<evidence type="ECO:0000313" key="3">
    <source>
        <dbReference type="EMBL" id="QFU74339.1"/>
    </source>
</evidence>
<evidence type="ECO:0000256" key="1">
    <source>
        <dbReference type="SAM" id="SignalP"/>
    </source>
</evidence>
<dbReference type="Proteomes" id="UP000326287">
    <property type="component" value="Chromosome"/>
</dbReference>
<dbReference type="InterPro" id="IPR005180">
    <property type="entry name" value="DUF302"/>
</dbReference>
<feature type="domain" description="DUF302" evidence="2">
    <location>
        <begin position="200"/>
        <end position="262"/>
    </location>
</feature>
<dbReference type="PROSITE" id="PS51257">
    <property type="entry name" value="PROKAR_LIPOPROTEIN"/>
    <property type="match status" value="1"/>
</dbReference>
<organism evidence="3 4">
    <name type="scientific">Halioglobus maricola</name>
    <dbReference type="NCBI Taxonomy" id="2601894"/>
    <lineage>
        <taxon>Bacteria</taxon>
        <taxon>Pseudomonadati</taxon>
        <taxon>Pseudomonadota</taxon>
        <taxon>Gammaproteobacteria</taxon>
        <taxon>Cellvibrionales</taxon>
        <taxon>Halieaceae</taxon>
        <taxon>Halioglobus</taxon>
    </lineage>
</organism>
<evidence type="ECO:0000259" key="2">
    <source>
        <dbReference type="Pfam" id="PF03625"/>
    </source>
</evidence>
<dbReference type="AlphaFoldDB" id="A0A5P9NFR4"/>
<reference evidence="3 4" key="1">
    <citation type="submission" date="2019-02" db="EMBL/GenBank/DDBJ databases">
        <authorList>
            <person name="Li S.-H."/>
        </authorList>
    </citation>
    <scope>NUCLEOTIDE SEQUENCE [LARGE SCALE GENOMIC DNA]</scope>
    <source>
        <strain evidence="3 4">IMCC14385</strain>
    </source>
</reference>
<name>A0A5P9NFR4_9GAMM</name>
<feature type="chain" id="PRO_5024901499" evidence="1">
    <location>
        <begin position="20"/>
        <end position="297"/>
    </location>
</feature>
<keyword evidence="4" id="KW-1185">Reference proteome</keyword>
<gene>
    <name evidence="3" type="ORF">EY643_01005</name>
</gene>
<dbReference type="KEGG" id="halc:EY643_01005"/>
<dbReference type="PANTHER" id="PTHR38342">
    <property type="entry name" value="SLR5037 PROTEIN"/>
    <property type="match status" value="1"/>
</dbReference>
<sequence>MMRCASVVFVLLWALQGCSGGEPVPAERYQQSDGFVTKAIANIESNPDLQLVVDIDHSRLGHGAGSPMPPSRVLIFSDARLESELIQHNPLVALDLPLRVLAFESSSSQKSNVIYNAFDYVASRHRLTGDNIPELAERYGEAMSAAVVGLPQDALAVFANDNMQAEGIVTIESPYGFNETLSRVKTAIESQDDTVYFGEVDFQANAASVGVDLMPSHMILFGGPGPGGKAMAKSPTLGLDAFCQKFLIWQDQAGVVRLSFNDLLALARRQQVSIAPALRVINFRLNKVFEEALLAGE</sequence>
<dbReference type="PANTHER" id="PTHR38342:SF2">
    <property type="entry name" value="INNER MEMBRANE OR EXPORTED"/>
    <property type="match status" value="1"/>
</dbReference>
<protein>
    <submittedName>
        <fullName evidence="3">DUF302 domain-containing protein</fullName>
    </submittedName>
</protein>